<dbReference type="RefSeq" id="WP_377351894.1">
    <property type="nucleotide sequence ID" value="NZ_JBHLTP010000024.1"/>
</dbReference>
<dbReference type="PANTHER" id="PTHR33133:SF1">
    <property type="entry name" value="EXPRESSED PROTEIN-RELATED"/>
    <property type="match status" value="1"/>
</dbReference>
<feature type="transmembrane region" description="Helical" evidence="1">
    <location>
        <begin position="29"/>
        <end position="56"/>
    </location>
</feature>
<feature type="transmembrane region" description="Helical" evidence="1">
    <location>
        <begin position="263"/>
        <end position="283"/>
    </location>
</feature>
<protein>
    <recommendedName>
        <fullName evidence="4">Glycerophosphoryl diester phosphodiesterase membrane domain-containing protein</fullName>
    </recommendedName>
</protein>
<gene>
    <name evidence="2" type="ORF">ACFFGV_20915</name>
</gene>
<proteinExistence type="predicted"/>
<feature type="transmembrane region" description="Helical" evidence="1">
    <location>
        <begin position="178"/>
        <end position="205"/>
    </location>
</feature>
<comment type="caution">
    <text evidence="2">The sequence shown here is derived from an EMBL/GenBank/DDBJ whole genome shotgun (WGS) entry which is preliminary data.</text>
</comment>
<evidence type="ECO:0008006" key="4">
    <source>
        <dbReference type="Google" id="ProtNLM"/>
    </source>
</evidence>
<evidence type="ECO:0000313" key="2">
    <source>
        <dbReference type="EMBL" id="MFC0526041.1"/>
    </source>
</evidence>
<accession>A0ABV6LUF9</accession>
<sequence length="312" mass="34311">METNKTSPRGFSEIIDSTFSILKKNFSSLFLLVLVSLGPIYLIQALFMLASGISFFRETGQGSFLGSITDPTASEPPATFPMNMENNIGLFVAYILVMLVVGVVLYILSQSSIMVATDKIEKEENWTVGGAIKQAAKRFWPLLGSMLLFIAILVGSFAILIISYVTLGLSDIGLGIKIFLFALVTIGLIVGYVFLFTKISLFFASVTFEKVAPGIKKSWKLTKGRFWATFGFYIISYILISIISSVINLIMLFALGGSVLGNLVSYLVTLVTTLIFFIGYTLLYKDSKVRNEADDLKSMISSYQDEPETPSP</sequence>
<keyword evidence="1" id="KW-0472">Membrane</keyword>
<reference evidence="2 3" key="1">
    <citation type="submission" date="2024-09" db="EMBL/GenBank/DDBJ databases">
        <authorList>
            <person name="Sun Q."/>
            <person name="Mori K."/>
        </authorList>
    </citation>
    <scope>NUCLEOTIDE SEQUENCE [LARGE SCALE GENOMIC DNA]</scope>
    <source>
        <strain evidence="2 3">NCAIM B.02529</strain>
    </source>
</reference>
<evidence type="ECO:0000256" key="1">
    <source>
        <dbReference type="SAM" id="Phobius"/>
    </source>
</evidence>
<dbReference type="PANTHER" id="PTHR33133">
    <property type="entry name" value="OS08G0107100 PROTEIN-RELATED"/>
    <property type="match status" value="1"/>
</dbReference>
<keyword evidence="1" id="KW-1133">Transmembrane helix</keyword>
<name>A0ABV6LUF9_9BACI</name>
<dbReference type="EMBL" id="JBHLTP010000024">
    <property type="protein sequence ID" value="MFC0526041.1"/>
    <property type="molecule type" value="Genomic_DNA"/>
</dbReference>
<feature type="transmembrane region" description="Helical" evidence="1">
    <location>
        <begin position="142"/>
        <end position="166"/>
    </location>
</feature>
<feature type="transmembrane region" description="Helical" evidence="1">
    <location>
        <begin position="88"/>
        <end position="108"/>
    </location>
</feature>
<organism evidence="2 3">
    <name type="scientific">Pontibacillus salicampi</name>
    <dbReference type="NCBI Taxonomy" id="1449801"/>
    <lineage>
        <taxon>Bacteria</taxon>
        <taxon>Bacillati</taxon>
        <taxon>Bacillota</taxon>
        <taxon>Bacilli</taxon>
        <taxon>Bacillales</taxon>
        <taxon>Bacillaceae</taxon>
        <taxon>Pontibacillus</taxon>
    </lineage>
</organism>
<feature type="transmembrane region" description="Helical" evidence="1">
    <location>
        <begin position="226"/>
        <end position="251"/>
    </location>
</feature>
<evidence type="ECO:0000313" key="3">
    <source>
        <dbReference type="Proteomes" id="UP001589836"/>
    </source>
</evidence>
<dbReference type="Proteomes" id="UP001589836">
    <property type="component" value="Unassembled WGS sequence"/>
</dbReference>
<keyword evidence="1" id="KW-0812">Transmembrane</keyword>
<keyword evidence="3" id="KW-1185">Reference proteome</keyword>